<evidence type="ECO:0000256" key="5">
    <source>
        <dbReference type="ARBA" id="ARBA00023136"/>
    </source>
</evidence>
<dbReference type="Proteomes" id="UP000326287">
    <property type="component" value="Chromosome"/>
</dbReference>
<dbReference type="OrthoDB" id="9787815at2"/>
<reference evidence="8 9" key="1">
    <citation type="submission" date="2019-02" db="EMBL/GenBank/DDBJ databases">
        <authorList>
            <person name="Li S.-H."/>
        </authorList>
    </citation>
    <scope>NUCLEOTIDE SEQUENCE [LARGE SCALE GENOMIC DNA]</scope>
    <source>
        <strain evidence="8 9">IMCC14385</strain>
    </source>
</reference>
<feature type="transmembrane region" description="Helical" evidence="6">
    <location>
        <begin position="352"/>
        <end position="376"/>
    </location>
</feature>
<feature type="transmembrane region" description="Helical" evidence="6">
    <location>
        <begin position="323"/>
        <end position="340"/>
    </location>
</feature>
<evidence type="ECO:0000256" key="6">
    <source>
        <dbReference type="SAM" id="Phobius"/>
    </source>
</evidence>
<evidence type="ECO:0000313" key="8">
    <source>
        <dbReference type="EMBL" id="QFU76324.1"/>
    </source>
</evidence>
<keyword evidence="9" id="KW-1185">Reference proteome</keyword>
<dbReference type="PANTHER" id="PTHR12778">
    <property type="entry name" value="SOLUTE CARRIER FAMILY 33 ACETYL-COA TRANSPORTER -RELATED"/>
    <property type="match status" value="1"/>
</dbReference>
<dbReference type="PROSITE" id="PS50850">
    <property type="entry name" value="MFS"/>
    <property type="match status" value="1"/>
</dbReference>
<feature type="transmembrane region" description="Helical" evidence="6">
    <location>
        <begin position="388"/>
        <end position="405"/>
    </location>
</feature>
<keyword evidence="3 6" id="KW-0812">Transmembrane</keyword>
<evidence type="ECO:0000256" key="1">
    <source>
        <dbReference type="ARBA" id="ARBA00004141"/>
    </source>
</evidence>
<dbReference type="EMBL" id="CP036422">
    <property type="protein sequence ID" value="QFU76324.1"/>
    <property type="molecule type" value="Genomic_DNA"/>
</dbReference>
<dbReference type="InterPro" id="IPR011701">
    <property type="entry name" value="MFS"/>
</dbReference>
<accession>A0A5P9NM36</accession>
<dbReference type="Gene3D" id="1.20.1250.20">
    <property type="entry name" value="MFS general substrate transporter like domains"/>
    <property type="match status" value="2"/>
</dbReference>
<evidence type="ECO:0000256" key="4">
    <source>
        <dbReference type="ARBA" id="ARBA00022989"/>
    </source>
</evidence>
<dbReference type="SUPFAM" id="SSF103473">
    <property type="entry name" value="MFS general substrate transporter"/>
    <property type="match status" value="1"/>
</dbReference>
<feature type="transmembrane region" description="Helical" evidence="6">
    <location>
        <begin position="258"/>
        <end position="279"/>
    </location>
</feature>
<feature type="transmembrane region" description="Helical" evidence="6">
    <location>
        <begin position="417"/>
        <end position="436"/>
    </location>
</feature>
<keyword evidence="2" id="KW-0813">Transport</keyword>
<dbReference type="GO" id="GO:0022857">
    <property type="term" value="F:transmembrane transporter activity"/>
    <property type="evidence" value="ECO:0007669"/>
    <property type="project" value="InterPro"/>
</dbReference>
<evidence type="ECO:0000256" key="2">
    <source>
        <dbReference type="ARBA" id="ARBA00022448"/>
    </source>
</evidence>
<dbReference type="KEGG" id="halc:EY643_11990"/>
<dbReference type="GO" id="GO:0016020">
    <property type="term" value="C:membrane"/>
    <property type="evidence" value="ECO:0007669"/>
    <property type="project" value="UniProtKB-SubCell"/>
</dbReference>
<feature type="transmembrane region" description="Helical" evidence="6">
    <location>
        <begin position="128"/>
        <end position="149"/>
    </location>
</feature>
<feature type="transmembrane region" description="Helical" evidence="6">
    <location>
        <begin position="197"/>
        <end position="215"/>
    </location>
</feature>
<keyword evidence="5 6" id="KW-0472">Membrane</keyword>
<organism evidence="8 9">
    <name type="scientific">Halioglobus maricola</name>
    <dbReference type="NCBI Taxonomy" id="2601894"/>
    <lineage>
        <taxon>Bacteria</taxon>
        <taxon>Pseudomonadati</taxon>
        <taxon>Pseudomonadota</taxon>
        <taxon>Gammaproteobacteria</taxon>
        <taxon>Cellvibrionales</taxon>
        <taxon>Halieaceae</taxon>
        <taxon>Halioglobus</taxon>
    </lineage>
</organism>
<dbReference type="AlphaFoldDB" id="A0A5P9NM36"/>
<feature type="transmembrane region" description="Helical" evidence="6">
    <location>
        <begin position="34"/>
        <end position="58"/>
    </location>
</feature>
<keyword evidence="4 6" id="KW-1133">Transmembrane helix</keyword>
<gene>
    <name evidence="8" type="ORF">EY643_11990</name>
</gene>
<dbReference type="Pfam" id="PF07690">
    <property type="entry name" value="MFS_1"/>
    <property type="match status" value="1"/>
</dbReference>
<dbReference type="PANTHER" id="PTHR12778:SF10">
    <property type="entry name" value="MAJOR FACILITATOR SUPERFAMILY DOMAIN-CONTAINING PROTEIN 3"/>
    <property type="match status" value="1"/>
</dbReference>
<feature type="transmembrane region" description="Helical" evidence="6">
    <location>
        <begin position="291"/>
        <end position="311"/>
    </location>
</feature>
<evidence type="ECO:0000256" key="3">
    <source>
        <dbReference type="ARBA" id="ARBA00022692"/>
    </source>
</evidence>
<dbReference type="InterPro" id="IPR036259">
    <property type="entry name" value="MFS_trans_sf"/>
</dbReference>
<feature type="domain" description="Major facilitator superfamily (MFS) profile" evidence="7">
    <location>
        <begin position="252"/>
        <end position="456"/>
    </location>
</feature>
<comment type="subcellular location">
    <subcellularLocation>
        <location evidence="1">Membrane</location>
        <topology evidence="1">Multi-pass membrane protein</topology>
    </subcellularLocation>
</comment>
<proteinExistence type="predicted"/>
<protein>
    <submittedName>
        <fullName evidence="8">MFS transporter</fullName>
    </submittedName>
</protein>
<dbReference type="InterPro" id="IPR020846">
    <property type="entry name" value="MFS_dom"/>
</dbReference>
<dbReference type="InterPro" id="IPR004752">
    <property type="entry name" value="AmpG_permease/AT-1"/>
</dbReference>
<feature type="transmembrane region" description="Helical" evidence="6">
    <location>
        <begin position="170"/>
        <end position="191"/>
    </location>
</feature>
<feature type="transmembrane region" description="Helical" evidence="6">
    <location>
        <begin position="64"/>
        <end position="82"/>
    </location>
</feature>
<evidence type="ECO:0000259" key="7">
    <source>
        <dbReference type="PROSITE" id="PS50850"/>
    </source>
</evidence>
<feature type="transmembrane region" description="Helical" evidence="6">
    <location>
        <begin position="103"/>
        <end position="122"/>
    </location>
</feature>
<name>A0A5P9NM36_9GAMM</name>
<sequence>MCFTSPTTILKDLHHNKKKPLRSKNLLDTTNGRFLTFGLLYISEGIPYGFTSTAMVAIMRKQGLNLEQIGVFVAALFLPWAFKWAWAPLIDLIKLPRIGGRKAWIVFCTVMMIITVAITGLIDFAENFHLVLMMVVLNNVFCATQDVAIDSLAVNTLREEERGRGNGFMFGGQYLGIALGGGVAIFVYGQFGIETTMTYISGMLLMTLLFVLFFVKDPEANPNAPREPGLGSKLIQNLVAFVKTTYDSFWRSGPGPKLGTLLALLPMGTMALAYATLGTLQVDYGLDENQIAALTIYNTIASGAGCLVGGWLGDRYGLKRTLFVTYILTALPTLLLATQIQQLGLAAVPAALLYGAIIGHGLLYGMCFGVCSAVFMGMTNPAVAATQFTAYMGMKNLAISFANYWQGSVAESYNYSTVLYLDSLFILVPLMIIPFLRNREPKQLSAKDEALIEIST</sequence>
<evidence type="ECO:0000313" key="9">
    <source>
        <dbReference type="Proteomes" id="UP000326287"/>
    </source>
</evidence>